<evidence type="ECO:0000256" key="5">
    <source>
        <dbReference type="PROSITE-ProRule" id="PRU00409"/>
    </source>
</evidence>
<keyword evidence="9" id="KW-1185">Reference proteome</keyword>
<dbReference type="InterPro" id="IPR016102">
    <property type="entry name" value="Succinyl-CoA_synth-like"/>
</dbReference>
<dbReference type="Gene3D" id="3.40.630.30">
    <property type="match status" value="1"/>
</dbReference>
<dbReference type="InterPro" id="IPR013815">
    <property type="entry name" value="ATP_grasp_subdomain_1"/>
</dbReference>
<dbReference type="SUPFAM" id="SSF52210">
    <property type="entry name" value="Succinyl-CoA synthetase domains"/>
    <property type="match status" value="2"/>
</dbReference>
<dbReference type="InterPro" id="IPR032875">
    <property type="entry name" value="Succ_CoA_lig_flav_dom"/>
</dbReference>
<dbReference type="InterPro" id="IPR016181">
    <property type="entry name" value="Acyl_CoA_acyltransferase"/>
</dbReference>
<dbReference type="InterPro" id="IPR003781">
    <property type="entry name" value="CoA-bd"/>
</dbReference>
<dbReference type="GO" id="GO:0016874">
    <property type="term" value="F:ligase activity"/>
    <property type="evidence" value="ECO:0007669"/>
    <property type="project" value="UniProtKB-KW"/>
</dbReference>
<comment type="caution">
    <text evidence="8">The sequence shown here is derived from an EMBL/GenBank/DDBJ whole genome shotgun (WGS) entry which is preliminary data.</text>
</comment>
<gene>
    <name evidence="8" type="ORF">ACFSKQ_03325</name>
</gene>
<evidence type="ECO:0000256" key="1">
    <source>
        <dbReference type="ARBA" id="ARBA00022532"/>
    </source>
</evidence>
<evidence type="ECO:0000256" key="2">
    <source>
        <dbReference type="ARBA" id="ARBA00022598"/>
    </source>
</evidence>
<dbReference type="SUPFAM" id="SSF56059">
    <property type="entry name" value="Glutathione synthetase ATP-binding domain-like"/>
    <property type="match status" value="1"/>
</dbReference>
<evidence type="ECO:0000259" key="6">
    <source>
        <dbReference type="PROSITE" id="PS50975"/>
    </source>
</evidence>
<dbReference type="EMBL" id="JBHUIJ010000004">
    <property type="protein sequence ID" value="MFD2236495.1"/>
    <property type="molecule type" value="Genomic_DNA"/>
</dbReference>
<evidence type="ECO:0000313" key="9">
    <source>
        <dbReference type="Proteomes" id="UP001597371"/>
    </source>
</evidence>
<dbReference type="PANTHER" id="PTHR43334">
    <property type="entry name" value="ACETATE--COA LIGASE [ADP-FORMING]"/>
    <property type="match status" value="1"/>
</dbReference>
<dbReference type="Gene3D" id="3.30.470.20">
    <property type="entry name" value="ATP-grasp fold, B domain"/>
    <property type="match status" value="1"/>
</dbReference>
<dbReference type="Gene3D" id="3.30.1490.20">
    <property type="entry name" value="ATP-grasp fold, A domain"/>
    <property type="match status" value="1"/>
</dbReference>
<dbReference type="PROSITE" id="PS50975">
    <property type="entry name" value="ATP_GRASP"/>
    <property type="match status" value="1"/>
</dbReference>
<feature type="domain" description="ATP-grasp" evidence="6">
    <location>
        <begin position="491"/>
        <end position="527"/>
    </location>
</feature>
<dbReference type="CDD" id="cd04301">
    <property type="entry name" value="NAT_SF"/>
    <property type="match status" value="1"/>
</dbReference>
<dbReference type="PROSITE" id="PS51186">
    <property type="entry name" value="GNAT"/>
    <property type="match status" value="1"/>
</dbReference>
<dbReference type="Pfam" id="PF13549">
    <property type="entry name" value="ATP-grasp_5"/>
    <property type="match status" value="1"/>
</dbReference>
<dbReference type="SMART" id="SM00881">
    <property type="entry name" value="CoA_binding"/>
    <property type="match status" value="1"/>
</dbReference>
<evidence type="ECO:0000256" key="3">
    <source>
        <dbReference type="ARBA" id="ARBA00022741"/>
    </source>
</evidence>
<dbReference type="Gene3D" id="3.40.50.720">
    <property type="entry name" value="NAD(P)-binding Rossmann-like Domain"/>
    <property type="match status" value="1"/>
</dbReference>
<sequence length="889" mass="94738">MSTRNFDALFAPKAIALIGASDRPASVGEVLARNLFTAGFKGPVMPVNAQRTAVRSTASYRTVAELPVDPDLAVVATAAPGVPRIIDELGRRGCRAAVVISAGFEEPGLRQALLDAARPHLLRVVGPNCMGLISPHRGINASFAHLTPRAGDLAFVSQSAAIATAVLDWADVREIGFSHVVSTGEMCDVDLGDLLDHLAVDARTRAILLYVESITNARKFMSAARIAARAKPVVVIKAGRSEEGARAAASHTGALAGADAVYDAAFRRAGMLRVDTLRELFEAVGTLASGIRPAGDRLAILTNSGGAGVLAADALSLHGGRLARLSEETLARLDAVFPAGWSRANPADTRGDTPGGVYEEALTAILEDGGQDAVLVMNCPTAIADGADAARATIAASARFRRRPVLTCWLGERAARDSRRLIAARGLPTYDTPDASVRAFLQLVDYRRNQDLLMQTPAASLVGDVDEAAGRAVIADALSRGRRVLTEPEAKTLLAAYGIPVVRTLTAASPQEAGRIAAAIGFPVALKILSPDISHKSDVGGVRLELDTPELVEEAAGQMLRLVAERRPDARVEGFTVQEMIRRPRAHELIAGVSTDPVFGPVVIVGQGGVAAEIIADRAVGLAPLNMSLASEMIGRTRVSRLLAGYRDRPAADLDALAATLVKLSQMLVDHEEIVELDINPLLADETGVIALDARVVVEPPKGAGRSRFAIQPYPDELEGALSLRGGRALRLRPIRPEDEAALIDMMERSEPEDLRLRFFAAMNRIGHAFAARLTQIDYSREMAFVAQAPDEPGQPILGVARLIIEPDEEAAEFGIMVRSDQKGRGLGYALMQAILSYARARHVGRVYAEVLAENRSMLRMAHDLGFTRRTHADDPGLYHVEIDLRAGS</sequence>
<dbReference type="Pfam" id="PF13380">
    <property type="entry name" value="CoA_binding_2"/>
    <property type="match status" value="1"/>
</dbReference>
<dbReference type="SUPFAM" id="SSF51735">
    <property type="entry name" value="NAD(P)-binding Rossmann-fold domains"/>
    <property type="match status" value="1"/>
</dbReference>
<evidence type="ECO:0000313" key="8">
    <source>
        <dbReference type="EMBL" id="MFD2236495.1"/>
    </source>
</evidence>
<dbReference type="InterPro" id="IPR051538">
    <property type="entry name" value="Acyl-CoA_Synth/Transferase"/>
</dbReference>
<keyword evidence="2 8" id="KW-0436">Ligase</keyword>
<dbReference type="Pfam" id="PF13607">
    <property type="entry name" value="Succ_CoA_lig"/>
    <property type="match status" value="1"/>
</dbReference>
<dbReference type="RefSeq" id="WP_209737915.1">
    <property type="nucleotide sequence ID" value="NZ_CP072611.1"/>
</dbReference>
<dbReference type="InterPro" id="IPR000182">
    <property type="entry name" value="GNAT_dom"/>
</dbReference>
<accession>A0ABW5CGU5</accession>
<dbReference type="InterPro" id="IPR036291">
    <property type="entry name" value="NAD(P)-bd_dom_sf"/>
</dbReference>
<dbReference type="Proteomes" id="UP001597371">
    <property type="component" value="Unassembled WGS sequence"/>
</dbReference>
<protein>
    <submittedName>
        <fullName evidence="8">Bifunctional acetate--CoA ligase family protein/GNAT family N-acetyltransferase</fullName>
    </submittedName>
</protein>
<dbReference type="SUPFAM" id="SSF55729">
    <property type="entry name" value="Acyl-CoA N-acyltransferases (Nat)"/>
    <property type="match status" value="1"/>
</dbReference>
<evidence type="ECO:0000256" key="4">
    <source>
        <dbReference type="ARBA" id="ARBA00022840"/>
    </source>
</evidence>
<keyword evidence="4 5" id="KW-0067">ATP-binding</keyword>
<keyword evidence="3 5" id="KW-0547">Nucleotide-binding</keyword>
<evidence type="ECO:0000259" key="7">
    <source>
        <dbReference type="PROSITE" id="PS51186"/>
    </source>
</evidence>
<dbReference type="InterPro" id="IPR011761">
    <property type="entry name" value="ATP-grasp"/>
</dbReference>
<proteinExistence type="predicted"/>
<reference evidence="9" key="1">
    <citation type="journal article" date="2019" name="Int. J. Syst. Evol. Microbiol.">
        <title>The Global Catalogue of Microorganisms (GCM) 10K type strain sequencing project: providing services to taxonomists for standard genome sequencing and annotation.</title>
        <authorList>
            <consortium name="The Broad Institute Genomics Platform"/>
            <consortium name="The Broad Institute Genome Sequencing Center for Infectious Disease"/>
            <person name="Wu L."/>
            <person name="Ma J."/>
        </authorList>
    </citation>
    <scope>NUCLEOTIDE SEQUENCE [LARGE SCALE GENOMIC DNA]</scope>
    <source>
        <strain evidence="9">ZS-35-S2</strain>
    </source>
</reference>
<dbReference type="Pfam" id="PF00583">
    <property type="entry name" value="Acetyltransf_1"/>
    <property type="match status" value="1"/>
</dbReference>
<keyword evidence="1" id="KW-0816">Tricarboxylic acid cycle</keyword>
<name>A0ABW5CGU5_9HYPH</name>
<organism evidence="8 9">
    <name type="scientific">Aureimonas populi</name>
    <dbReference type="NCBI Taxonomy" id="1701758"/>
    <lineage>
        <taxon>Bacteria</taxon>
        <taxon>Pseudomonadati</taxon>
        <taxon>Pseudomonadota</taxon>
        <taxon>Alphaproteobacteria</taxon>
        <taxon>Hyphomicrobiales</taxon>
        <taxon>Aurantimonadaceae</taxon>
        <taxon>Aureimonas</taxon>
    </lineage>
</organism>
<feature type="domain" description="N-acetyltransferase" evidence="7">
    <location>
        <begin position="730"/>
        <end position="888"/>
    </location>
</feature>
<dbReference type="Gene3D" id="3.40.50.261">
    <property type="entry name" value="Succinyl-CoA synthetase domains"/>
    <property type="match status" value="2"/>
</dbReference>
<dbReference type="PANTHER" id="PTHR43334:SF1">
    <property type="entry name" value="3-HYDROXYPROPIONATE--COA LIGASE [ADP-FORMING]"/>
    <property type="match status" value="1"/>
</dbReference>